<dbReference type="EMBL" id="CP022098">
    <property type="protein sequence ID" value="ATB38995.1"/>
    <property type="molecule type" value="Genomic_DNA"/>
</dbReference>
<dbReference type="GO" id="GO:0006865">
    <property type="term" value="P:amino acid transport"/>
    <property type="evidence" value="ECO:0007669"/>
    <property type="project" value="UniProtKB-KW"/>
</dbReference>
<evidence type="ECO:0000256" key="5">
    <source>
        <dbReference type="ARBA" id="ARBA00022475"/>
    </source>
</evidence>
<organism evidence="12 13">
    <name type="scientific">Cystobacter fuscus</name>
    <dbReference type="NCBI Taxonomy" id="43"/>
    <lineage>
        <taxon>Bacteria</taxon>
        <taxon>Pseudomonadati</taxon>
        <taxon>Myxococcota</taxon>
        <taxon>Myxococcia</taxon>
        <taxon>Myxococcales</taxon>
        <taxon>Cystobacterineae</taxon>
        <taxon>Archangiaceae</taxon>
        <taxon>Cystobacter</taxon>
    </lineage>
</organism>
<reference evidence="12 13" key="1">
    <citation type="submission" date="2017-06" db="EMBL/GenBank/DDBJ databases">
        <title>Sequencing and comparative analysis of myxobacterial genomes.</title>
        <authorList>
            <person name="Rupp O."/>
            <person name="Goesmann A."/>
            <person name="Sogaard-Andersen L."/>
        </authorList>
    </citation>
    <scope>NUCLEOTIDE SEQUENCE [LARGE SCALE GENOMIC DNA]</scope>
    <source>
        <strain evidence="12 13">DSM 52655</strain>
    </source>
</reference>
<evidence type="ECO:0000256" key="7">
    <source>
        <dbReference type="ARBA" id="ARBA00022840"/>
    </source>
</evidence>
<dbReference type="KEGG" id="cfus:CYFUS_004434"/>
<dbReference type="SUPFAM" id="SSF55021">
    <property type="entry name" value="ACT-like"/>
    <property type="match status" value="1"/>
</dbReference>
<dbReference type="SMART" id="SM00930">
    <property type="entry name" value="NIL"/>
    <property type="match status" value="1"/>
</dbReference>
<dbReference type="InterPro" id="IPR003593">
    <property type="entry name" value="AAA+_ATPase"/>
</dbReference>
<dbReference type="Gene3D" id="3.30.70.260">
    <property type="match status" value="1"/>
</dbReference>
<dbReference type="GO" id="GO:0016887">
    <property type="term" value="F:ATP hydrolysis activity"/>
    <property type="evidence" value="ECO:0007669"/>
    <property type="project" value="InterPro"/>
</dbReference>
<dbReference type="SUPFAM" id="SSF52540">
    <property type="entry name" value="P-loop containing nucleoside triphosphate hydrolases"/>
    <property type="match status" value="1"/>
</dbReference>
<accession>A0A250J4Z0</accession>
<dbReference type="AlphaFoldDB" id="A0A250J4Z0"/>
<dbReference type="Proteomes" id="UP000217257">
    <property type="component" value="Chromosome"/>
</dbReference>
<dbReference type="FunFam" id="3.40.50.300:FF:000056">
    <property type="entry name" value="Cell division ATP-binding protein FtsE"/>
    <property type="match status" value="1"/>
</dbReference>
<proteinExistence type="inferred from homology"/>
<evidence type="ECO:0000256" key="4">
    <source>
        <dbReference type="ARBA" id="ARBA00022448"/>
    </source>
</evidence>
<evidence type="ECO:0000256" key="8">
    <source>
        <dbReference type="ARBA" id="ARBA00022967"/>
    </source>
</evidence>
<sequence>MIRLRNLVKTFSSAKGAERALDGVSLEISKGEMFGIIGRSGAGKTTLLRTINLLERPEQGSVEVDGSDLTRLDEPALANARRDIGMVFQNFGLLARRTVAGNVALPLELAGHSRADILPRVRSLLARVGLKDKEEAWPSQLSGGQKQRVGIARALATSPKLLLCDEATSALDPETTTQILELLRELNEELGLTIVFVTHEGDVVRRLADQVAVMEGGRIVEQGRVFDIFTQPRSKTARSFAAELSASPIPEALRFEAKRRPGVGAATLITLAVPDESAHEALVSVLVRRFELNVDVVAGRIEHIQGRRWGSLSLLASGEPERMGAAIHFLRERHIGVEVLGHVAGDA</sequence>
<dbReference type="InterPro" id="IPR003439">
    <property type="entry name" value="ABC_transporter-like_ATP-bd"/>
</dbReference>
<dbReference type="Pfam" id="PF00005">
    <property type="entry name" value="ABC_tran"/>
    <property type="match status" value="1"/>
</dbReference>
<dbReference type="PROSITE" id="PS50893">
    <property type="entry name" value="ABC_TRANSPORTER_2"/>
    <property type="match status" value="1"/>
</dbReference>
<evidence type="ECO:0000256" key="9">
    <source>
        <dbReference type="ARBA" id="ARBA00022970"/>
    </source>
</evidence>
<evidence type="ECO:0000256" key="6">
    <source>
        <dbReference type="ARBA" id="ARBA00022741"/>
    </source>
</evidence>
<dbReference type="PROSITE" id="PS00211">
    <property type="entry name" value="ABC_TRANSPORTER_1"/>
    <property type="match status" value="1"/>
</dbReference>
<keyword evidence="8" id="KW-1278">Translocase</keyword>
<dbReference type="InterPro" id="IPR018449">
    <property type="entry name" value="NIL_domain"/>
</dbReference>
<keyword evidence="4" id="KW-0813">Transport</keyword>
<dbReference type="Pfam" id="PF09383">
    <property type="entry name" value="NIL"/>
    <property type="match status" value="1"/>
</dbReference>
<evidence type="ECO:0000313" key="13">
    <source>
        <dbReference type="Proteomes" id="UP000217257"/>
    </source>
</evidence>
<comment type="function">
    <text evidence="1">Part of the ABC transporter FtsEX involved in cellular division. Important for assembly or stability of the septal ring.</text>
</comment>
<dbReference type="PANTHER" id="PTHR43166:SF30">
    <property type="entry name" value="METHIONINE IMPORT ATP-BINDING PROTEIN METN"/>
    <property type="match status" value="1"/>
</dbReference>
<evidence type="ECO:0000313" key="12">
    <source>
        <dbReference type="EMBL" id="ATB38995.1"/>
    </source>
</evidence>
<feature type="domain" description="ABC transporter" evidence="11">
    <location>
        <begin position="2"/>
        <end position="241"/>
    </location>
</feature>
<evidence type="ECO:0000256" key="10">
    <source>
        <dbReference type="ARBA" id="ARBA00023136"/>
    </source>
</evidence>
<evidence type="ECO:0000259" key="11">
    <source>
        <dbReference type="PROSITE" id="PS50893"/>
    </source>
</evidence>
<dbReference type="InterPro" id="IPR017871">
    <property type="entry name" value="ABC_transporter-like_CS"/>
</dbReference>
<name>A0A250J4Z0_9BACT</name>
<evidence type="ECO:0000256" key="1">
    <source>
        <dbReference type="ARBA" id="ARBA00002579"/>
    </source>
</evidence>
<keyword evidence="10" id="KW-0472">Membrane</keyword>
<gene>
    <name evidence="12" type="ORF">CYFUS_004434</name>
</gene>
<dbReference type="InterPro" id="IPR050086">
    <property type="entry name" value="MetN_ABC_transporter-like"/>
</dbReference>
<keyword evidence="9" id="KW-0029">Amino-acid transport</keyword>
<protein>
    <recommendedName>
        <fullName evidence="3">Cell division ATP-binding protein FtsE</fullName>
    </recommendedName>
</protein>
<comment type="similarity">
    <text evidence="2">Belongs to the ABC transporter superfamily.</text>
</comment>
<keyword evidence="6" id="KW-0547">Nucleotide-binding</keyword>
<dbReference type="CDD" id="cd03258">
    <property type="entry name" value="ABC_MetN_methionine_transporter"/>
    <property type="match status" value="1"/>
</dbReference>
<dbReference type="SMART" id="SM00382">
    <property type="entry name" value="AAA"/>
    <property type="match status" value="1"/>
</dbReference>
<dbReference type="GO" id="GO:0005886">
    <property type="term" value="C:plasma membrane"/>
    <property type="evidence" value="ECO:0007669"/>
    <property type="project" value="UniProtKB-ARBA"/>
</dbReference>
<dbReference type="RefSeq" id="WP_095987087.1">
    <property type="nucleotide sequence ID" value="NZ_CP022098.1"/>
</dbReference>
<evidence type="ECO:0000256" key="3">
    <source>
        <dbReference type="ARBA" id="ARBA00020019"/>
    </source>
</evidence>
<keyword evidence="7 12" id="KW-0067">ATP-binding</keyword>
<dbReference type="InterPro" id="IPR027417">
    <property type="entry name" value="P-loop_NTPase"/>
</dbReference>
<evidence type="ECO:0000256" key="2">
    <source>
        <dbReference type="ARBA" id="ARBA00005417"/>
    </source>
</evidence>
<dbReference type="PANTHER" id="PTHR43166">
    <property type="entry name" value="AMINO ACID IMPORT ATP-BINDING PROTEIN"/>
    <property type="match status" value="1"/>
</dbReference>
<keyword evidence="5" id="KW-1003">Cell membrane</keyword>
<dbReference type="InterPro" id="IPR041701">
    <property type="entry name" value="MetN_ABC"/>
</dbReference>
<dbReference type="InterPro" id="IPR045865">
    <property type="entry name" value="ACT-like_dom_sf"/>
</dbReference>
<dbReference type="GO" id="GO:0005524">
    <property type="term" value="F:ATP binding"/>
    <property type="evidence" value="ECO:0007669"/>
    <property type="project" value="UniProtKB-KW"/>
</dbReference>
<dbReference type="Gene3D" id="3.40.50.300">
    <property type="entry name" value="P-loop containing nucleotide triphosphate hydrolases"/>
    <property type="match status" value="1"/>
</dbReference>